<dbReference type="EMBL" id="CAJDYZ010005784">
    <property type="protein sequence ID" value="CAD1472777.1"/>
    <property type="molecule type" value="Genomic_DNA"/>
</dbReference>
<accession>A0A6V7H0G6</accession>
<feature type="non-terminal residue" evidence="2">
    <location>
        <position position="1"/>
    </location>
</feature>
<organism evidence="2 3">
    <name type="scientific">Heterotrigona itama</name>
    <dbReference type="NCBI Taxonomy" id="395501"/>
    <lineage>
        <taxon>Eukaryota</taxon>
        <taxon>Metazoa</taxon>
        <taxon>Ecdysozoa</taxon>
        <taxon>Arthropoda</taxon>
        <taxon>Hexapoda</taxon>
        <taxon>Insecta</taxon>
        <taxon>Pterygota</taxon>
        <taxon>Neoptera</taxon>
        <taxon>Endopterygota</taxon>
        <taxon>Hymenoptera</taxon>
        <taxon>Apocrita</taxon>
        <taxon>Aculeata</taxon>
        <taxon>Apoidea</taxon>
        <taxon>Anthophila</taxon>
        <taxon>Apidae</taxon>
        <taxon>Heterotrigona</taxon>
    </lineage>
</organism>
<gene>
    <name evidence="2" type="ORF">MHI_LOCUS319188</name>
</gene>
<reference evidence="2" key="1">
    <citation type="submission" date="2020-07" db="EMBL/GenBank/DDBJ databases">
        <authorList>
            <person name="Nazaruddin N."/>
        </authorList>
    </citation>
    <scope>NUCLEOTIDE SEQUENCE</scope>
</reference>
<feature type="compositionally biased region" description="Polar residues" evidence="1">
    <location>
        <begin position="34"/>
        <end position="47"/>
    </location>
</feature>
<evidence type="ECO:0000313" key="3">
    <source>
        <dbReference type="Proteomes" id="UP000752696"/>
    </source>
</evidence>
<name>A0A6V7H0G6_9HYME</name>
<dbReference type="AlphaFoldDB" id="A0A6V7H0G6"/>
<evidence type="ECO:0000256" key="1">
    <source>
        <dbReference type="SAM" id="MobiDB-lite"/>
    </source>
</evidence>
<keyword evidence="3" id="KW-1185">Reference proteome</keyword>
<comment type="caution">
    <text evidence="2">The sequence shown here is derived from an EMBL/GenBank/DDBJ whole genome shotgun (WGS) entry which is preliminary data.</text>
</comment>
<protein>
    <submittedName>
        <fullName evidence="2">Uncharacterized protein</fullName>
    </submittedName>
</protein>
<feature type="region of interest" description="Disordered" evidence="1">
    <location>
        <begin position="34"/>
        <end position="60"/>
    </location>
</feature>
<evidence type="ECO:0000313" key="2">
    <source>
        <dbReference type="EMBL" id="CAD1472777.1"/>
    </source>
</evidence>
<dbReference type="Proteomes" id="UP000752696">
    <property type="component" value="Unassembled WGS sequence"/>
</dbReference>
<proteinExistence type="predicted"/>
<sequence length="60" mass="6757">RSTSRPFPFAFEEILPARSSSCQKQCTNIAARETFNQPTRQPASQPASPELMIKQALYNN</sequence>